<evidence type="ECO:0000313" key="3">
    <source>
        <dbReference type="Proteomes" id="UP001314263"/>
    </source>
</evidence>
<organism evidence="2 3">
    <name type="scientific">Coccomyxa viridis</name>
    <dbReference type="NCBI Taxonomy" id="1274662"/>
    <lineage>
        <taxon>Eukaryota</taxon>
        <taxon>Viridiplantae</taxon>
        <taxon>Chlorophyta</taxon>
        <taxon>core chlorophytes</taxon>
        <taxon>Trebouxiophyceae</taxon>
        <taxon>Trebouxiophyceae incertae sedis</taxon>
        <taxon>Coccomyxaceae</taxon>
        <taxon>Coccomyxa</taxon>
    </lineage>
</organism>
<feature type="chain" id="PRO_5043841544" evidence="1">
    <location>
        <begin position="22"/>
        <end position="330"/>
    </location>
</feature>
<evidence type="ECO:0000256" key="1">
    <source>
        <dbReference type="SAM" id="SignalP"/>
    </source>
</evidence>
<dbReference type="Gene3D" id="2.60.120.260">
    <property type="entry name" value="Galactose-binding domain-like"/>
    <property type="match status" value="1"/>
</dbReference>
<protein>
    <submittedName>
        <fullName evidence="2">Uncharacterized protein</fullName>
    </submittedName>
</protein>
<dbReference type="Pfam" id="PF22633">
    <property type="entry name" value="F5_F8_type_C_2"/>
    <property type="match status" value="1"/>
</dbReference>
<evidence type="ECO:0000313" key="2">
    <source>
        <dbReference type="EMBL" id="CAK0775372.1"/>
    </source>
</evidence>
<dbReference type="InterPro" id="IPR008979">
    <property type="entry name" value="Galactose-bd-like_sf"/>
</dbReference>
<dbReference type="SUPFAM" id="SSF49785">
    <property type="entry name" value="Galactose-binding domain-like"/>
    <property type="match status" value="1"/>
</dbReference>
<dbReference type="PROSITE" id="PS51257">
    <property type="entry name" value="PROKAR_LIPOPROTEIN"/>
    <property type="match status" value="1"/>
</dbReference>
<dbReference type="EMBL" id="CAUYUE010000005">
    <property type="protein sequence ID" value="CAK0775372.1"/>
    <property type="molecule type" value="Genomic_DNA"/>
</dbReference>
<sequence length="330" mass="35235">MNTPALRVAILILVLAACAQAMRVYTREGFNVVGGVVDTRNASLGSTSQTGAANQWIQVATFSNTAASQGHALTLNISPRDRRMGSSAHSLYLMASNASAGPDGPPVFLLKTNNLTRDGTASIISARVRQTQDPSNTLSNTYDLFLQLGPDQAFGIPSVWTLTGFTPNDTVAVAEVTPMSALPTAGTAWFTPVITSAFQFRPMTRFVRIANNVDLINLAQISVYTQDGTNVALKKPASCDVGPWNGLPPSNIVDGVGTNLGACLSNPSVLEIDLGAEYAISSIVVKNRLDCCQNRINYAILHGLDANRNMLWSRPFGGTTLAQYVFDMSY</sequence>
<reference evidence="2 3" key="1">
    <citation type="submission" date="2023-10" db="EMBL/GenBank/DDBJ databases">
        <authorList>
            <person name="Maclean D."/>
            <person name="Macfadyen A."/>
        </authorList>
    </citation>
    <scope>NUCLEOTIDE SEQUENCE [LARGE SCALE GENOMIC DNA]</scope>
</reference>
<keyword evidence="1" id="KW-0732">Signal</keyword>
<dbReference type="Proteomes" id="UP001314263">
    <property type="component" value="Unassembled WGS sequence"/>
</dbReference>
<comment type="caution">
    <text evidence="2">The sequence shown here is derived from an EMBL/GenBank/DDBJ whole genome shotgun (WGS) entry which is preliminary data.</text>
</comment>
<proteinExistence type="predicted"/>
<keyword evidence="3" id="KW-1185">Reference proteome</keyword>
<dbReference type="AlphaFoldDB" id="A0AAV1I2L5"/>
<feature type="signal peptide" evidence="1">
    <location>
        <begin position="1"/>
        <end position="21"/>
    </location>
</feature>
<accession>A0AAV1I2L5</accession>
<name>A0AAV1I2L5_9CHLO</name>
<gene>
    <name evidence="2" type="ORF">CVIRNUC_004261</name>
</gene>